<dbReference type="Proteomes" id="UP000749471">
    <property type="component" value="Unassembled WGS sequence"/>
</dbReference>
<dbReference type="EMBL" id="JAHLPM010000007">
    <property type="protein sequence ID" value="MBU5438165.1"/>
    <property type="molecule type" value="Genomic_DNA"/>
</dbReference>
<dbReference type="Pfam" id="PF05239">
    <property type="entry name" value="PRC"/>
    <property type="match status" value="1"/>
</dbReference>
<name>A0ABS6E5H2_9FIRM</name>
<organism evidence="2 3">
    <name type="scientific">Tissierella simiarum</name>
    <dbReference type="NCBI Taxonomy" id="2841534"/>
    <lineage>
        <taxon>Bacteria</taxon>
        <taxon>Bacillati</taxon>
        <taxon>Bacillota</taxon>
        <taxon>Tissierellia</taxon>
        <taxon>Tissierellales</taxon>
        <taxon>Tissierellaceae</taxon>
        <taxon>Tissierella</taxon>
    </lineage>
</organism>
<keyword evidence="3" id="KW-1185">Reference proteome</keyword>
<proteinExistence type="predicted"/>
<evidence type="ECO:0000259" key="1">
    <source>
        <dbReference type="Pfam" id="PF05239"/>
    </source>
</evidence>
<evidence type="ECO:0000313" key="3">
    <source>
        <dbReference type="Proteomes" id="UP000749471"/>
    </source>
</evidence>
<reference evidence="2 3" key="1">
    <citation type="submission" date="2021-06" db="EMBL/GenBank/DDBJ databases">
        <authorList>
            <person name="Sun Q."/>
            <person name="Li D."/>
        </authorList>
    </citation>
    <scope>NUCLEOTIDE SEQUENCE [LARGE SCALE GENOMIC DNA]</scope>
    <source>
        <strain evidence="2 3">MSJ-40</strain>
    </source>
</reference>
<evidence type="ECO:0000313" key="2">
    <source>
        <dbReference type="EMBL" id="MBU5438165.1"/>
    </source>
</evidence>
<protein>
    <submittedName>
        <fullName evidence="2">YlmC/YmxH family sporulation protein</fullName>
    </submittedName>
</protein>
<sequence>MVKLSDMREKEVINVNNGAKIGLVYDFEIDLEKGKVIALVLPGSGKMLSFFGKNNDLIIEWEDIVKIGTDAILVDLNIEE</sequence>
<feature type="domain" description="PRC-barrel" evidence="1">
    <location>
        <begin position="2"/>
        <end position="75"/>
    </location>
</feature>
<dbReference type="RefSeq" id="WP_216519051.1">
    <property type="nucleotide sequence ID" value="NZ_JAHLPM010000007.1"/>
</dbReference>
<gene>
    <name evidence="2" type="ORF">KQI42_09105</name>
</gene>
<dbReference type="InterPro" id="IPR027275">
    <property type="entry name" value="PRC-brl_dom"/>
</dbReference>
<dbReference type="NCBIfam" id="TIGR02888">
    <property type="entry name" value="spore_YlmC_YmxH"/>
    <property type="match status" value="1"/>
</dbReference>
<comment type="caution">
    <text evidence="2">The sequence shown here is derived from an EMBL/GenBank/DDBJ whole genome shotgun (WGS) entry which is preliminary data.</text>
</comment>
<dbReference type="PANTHER" id="PTHR40061:SF1">
    <property type="entry name" value="SPORULATION PROTEIN YLMC-RELATED"/>
    <property type="match status" value="1"/>
</dbReference>
<dbReference type="PANTHER" id="PTHR40061">
    <property type="entry name" value="SPORULATION PROTEIN YLMC-RELATED"/>
    <property type="match status" value="1"/>
</dbReference>
<dbReference type="InterPro" id="IPR014238">
    <property type="entry name" value="Spore_YlmC/YmxH"/>
</dbReference>
<accession>A0ABS6E5H2</accession>